<gene>
    <name evidence="8" type="ORF">BHQ10_008693</name>
</gene>
<feature type="transmembrane region" description="Helical" evidence="6">
    <location>
        <begin position="298"/>
        <end position="317"/>
    </location>
</feature>
<feature type="transmembrane region" description="Helical" evidence="6">
    <location>
        <begin position="53"/>
        <end position="77"/>
    </location>
</feature>
<reference evidence="8 9" key="1">
    <citation type="journal article" date="2017" name="Biotechnol. Biofuels">
        <title>Differential beta-glucosidase expression as a function of carbon source availability in Talaromyces amestolkiae: a genomic and proteomic approach.</title>
        <authorList>
            <person name="de Eugenio L.I."/>
            <person name="Mendez-Liter J.A."/>
            <person name="Nieto-Dominguez M."/>
            <person name="Alonso L."/>
            <person name="Gil-Munoz J."/>
            <person name="Barriuso J."/>
            <person name="Prieto A."/>
            <person name="Martinez M.J."/>
        </authorList>
    </citation>
    <scope>NUCLEOTIDE SEQUENCE [LARGE SCALE GENOMIC DNA]</scope>
    <source>
        <strain evidence="8 9">CIB</strain>
    </source>
</reference>
<comment type="subcellular location">
    <subcellularLocation>
        <location evidence="1">Membrane</location>
        <topology evidence="1">Multi-pass membrane protein</topology>
    </subcellularLocation>
</comment>
<dbReference type="EMBL" id="MIKG01000020">
    <property type="protein sequence ID" value="RAO72681.1"/>
    <property type="molecule type" value="Genomic_DNA"/>
</dbReference>
<dbReference type="PANTHER" id="PTHR43495">
    <property type="entry name" value="GABA PERMEASE"/>
    <property type="match status" value="1"/>
</dbReference>
<feature type="transmembrane region" description="Helical" evidence="6">
    <location>
        <begin position="478"/>
        <end position="497"/>
    </location>
</feature>
<evidence type="ECO:0000256" key="1">
    <source>
        <dbReference type="ARBA" id="ARBA00004141"/>
    </source>
</evidence>
<dbReference type="STRING" id="1196081.A0A364LAE9"/>
<keyword evidence="2" id="KW-0813">Transport</keyword>
<feature type="transmembrane region" description="Helical" evidence="6">
    <location>
        <begin position="450"/>
        <end position="472"/>
    </location>
</feature>
<evidence type="ECO:0000256" key="2">
    <source>
        <dbReference type="ARBA" id="ARBA00022448"/>
    </source>
</evidence>
<feature type="transmembrane region" description="Helical" evidence="6">
    <location>
        <begin position="12"/>
        <end position="32"/>
    </location>
</feature>
<keyword evidence="9" id="KW-1185">Reference proteome</keyword>
<protein>
    <recommendedName>
        <fullName evidence="7">Amino acid permease/ SLC12A domain-containing protein</fullName>
    </recommendedName>
</protein>
<dbReference type="GO" id="GO:0016020">
    <property type="term" value="C:membrane"/>
    <property type="evidence" value="ECO:0007669"/>
    <property type="project" value="UniProtKB-SubCell"/>
</dbReference>
<dbReference type="RefSeq" id="XP_040737195.1">
    <property type="nucleotide sequence ID" value="XM_040881526.1"/>
</dbReference>
<comment type="caution">
    <text evidence="8">The sequence shown here is derived from an EMBL/GenBank/DDBJ whole genome shotgun (WGS) entry which is preliminary data.</text>
</comment>
<dbReference type="OrthoDB" id="3900342at2759"/>
<dbReference type="GeneID" id="63797907"/>
<feature type="transmembrane region" description="Helical" evidence="6">
    <location>
        <begin position="176"/>
        <end position="204"/>
    </location>
</feature>
<evidence type="ECO:0000256" key="4">
    <source>
        <dbReference type="ARBA" id="ARBA00022989"/>
    </source>
</evidence>
<feature type="transmembrane region" description="Helical" evidence="6">
    <location>
        <begin position="391"/>
        <end position="412"/>
    </location>
</feature>
<feature type="transmembrane region" description="Helical" evidence="6">
    <location>
        <begin position="119"/>
        <end position="137"/>
    </location>
</feature>
<evidence type="ECO:0000256" key="3">
    <source>
        <dbReference type="ARBA" id="ARBA00022692"/>
    </source>
</evidence>
<accession>A0A364LAE9</accession>
<dbReference type="Proteomes" id="UP000249363">
    <property type="component" value="Unassembled WGS sequence"/>
</dbReference>
<keyword evidence="5 6" id="KW-0472">Membrane</keyword>
<dbReference type="InterPro" id="IPR004841">
    <property type="entry name" value="AA-permease/SLC12A_dom"/>
</dbReference>
<dbReference type="Gene3D" id="1.20.1740.10">
    <property type="entry name" value="Amino acid/polyamine transporter I"/>
    <property type="match status" value="1"/>
</dbReference>
<sequence>MDGLGGPGAAIYAYALLGILSSMVLHNIATMLRVWPVAGALFLYVKHFLDEEIGIVITVVYWLTYCFSAAALASTVADTLAIFNLSNGPTAAIMIVAIAIPIALNSLSLNQFRNIEIGLGTYKIVVALVVILAMNVINSEQSWSNNEIPKSDTHNIRENHLQERESLFLGGRPHQAAGWFGGFMSSIFLGSFSLVGIEVVAVAAQETVVYQRRTSELTSQTRWTITDQFSWPARWVPIVISVLYIWGTWSVAANIPSDDLLQFYPTGNLTGSALGPCQASIFIDASCQIGNGHGMAKALTILLMISLTFTATSAVYASSRTLYGFASDMIQSRQVQEGSFLGKIFDFCARTNKYNVPQNAVFVSAWLIWVPFLKFTNAETFAQVTSLFTDMGSVCCILVWACESFAAARLYYSYKRHRTQVELVGDAAGSAPMQRYLHVEDKGWYIRNMLLSVSAGILSLLVVVLGGIMYVLETKTALQGAASFGVLCFFLALYAILKLNRGLRRDGVLHVWKLNPLDKSSDFQSRLDSLNRARARAGVLVQPSSHDPGVNP</sequence>
<keyword evidence="3 6" id="KW-0812">Transmembrane</keyword>
<dbReference type="GO" id="GO:0055085">
    <property type="term" value="P:transmembrane transport"/>
    <property type="evidence" value="ECO:0007669"/>
    <property type="project" value="InterPro"/>
</dbReference>
<evidence type="ECO:0000256" key="5">
    <source>
        <dbReference type="ARBA" id="ARBA00023136"/>
    </source>
</evidence>
<evidence type="ECO:0000313" key="9">
    <source>
        <dbReference type="Proteomes" id="UP000249363"/>
    </source>
</evidence>
<keyword evidence="4 6" id="KW-1133">Transmembrane helix</keyword>
<dbReference type="AlphaFoldDB" id="A0A364LAE9"/>
<name>A0A364LAE9_TALAM</name>
<proteinExistence type="predicted"/>
<evidence type="ECO:0000259" key="7">
    <source>
        <dbReference type="Pfam" id="PF00324"/>
    </source>
</evidence>
<feature type="transmembrane region" description="Helical" evidence="6">
    <location>
        <begin position="89"/>
        <end position="107"/>
    </location>
</feature>
<organism evidence="8 9">
    <name type="scientific">Talaromyces amestolkiae</name>
    <dbReference type="NCBI Taxonomy" id="1196081"/>
    <lineage>
        <taxon>Eukaryota</taxon>
        <taxon>Fungi</taxon>
        <taxon>Dikarya</taxon>
        <taxon>Ascomycota</taxon>
        <taxon>Pezizomycotina</taxon>
        <taxon>Eurotiomycetes</taxon>
        <taxon>Eurotiomycetidae</taxon>
        <taxon>Eurotiales</taxon>
        <taxon>Trichocomaceae</taxon>
        <taxon>Talaromyces</taxon>
        <taxon>Talaromyces sect. Talaromyces</taxon>
    </lineage>
</organism>
<evidence type="ECO:0000313" key="8">
    <source>
        <dbReference type="EMBL" id="RAO72681.1"/>
    </source>
</evidence>
<evidence type="ECO:0000256" key="6">
    <source>
        <dbReference type="SAM" id="Phobius"/>
    </source>
</evidence>
<dbReference type="Pfam" id="PF00324">
    <property type="entry name" value="AA_permease"/>
    <property type="match status" value="1"/>
</dbReference>
<dbReference type="PANTHER" id="PTHR43495:SF5">
    <property type="entry name" value="GAMMA-AMINOBUTYRIC ACID PERMEASE"/>
    <property type="match status" value="1"/>
</dbReference>
<feature type="domain" description="Amino acid permease/ SLC12A" evidence="7">
    <location>
        <begin position="5"/>
        <end position="430"/>
    </location>
</feature>